<keyword evidence="2" id="KW-1185">Reference proteome</keyword>
<evidence type="ECO:0000313" key="1">
    <source>
        <dbReference type="EMBL" id="MCI17692.1"/>
    </source>
</evidence>
<protein>
    <submittedName>
        <fullName evidence="1">Uncharacterized protein</fullName>
    </submittedName>
</protein>
<feature type="non-terminal residue" evidence="1">
    <location>
        <position position="1"/>
    </location>
</feature>
<dbReference type="Proteomes" id="UP000265520">
    <property type="component" value="Unassembled WGS sequence"/>
</dbReference>
<evidence type="ECO:0000313" key="2">
    <source>
        <dbReference type="Proteomes" id="UP000265520"/>
    </source>
</evidence>
<reference evidence="1 2" key="1">
    <citation type="journal article" date="2018" name="Front. Plant Sci.">
        <title>Red Clover (Trifolium pratense) and Zigzag Clover (T. medium) - A Picture of Genomic Similarities and Differences.</title>
        <authorList>
            <person name="Dluhosova J."/>
            <person name="Istvanek J."/>
            <person name="Nedelnik J."/>
            <person name="Repkova J."/>
        </authorList>
    </citation>
    <scope>NUCLEOTIDE SEQUENCE [LARGE SCALE GENOMIC DNA]</scope>
    <source>
        <strain evidence="2">cv. 10/8</strain>
        <tissue evidence="1">Leaf</tissue>
    </source>
</reference>
<accession>A0A392Q1C6</accession>
<proteinExistence type="predicted"/>
<name>A0A392Q1C6_9FABA</name>
<comment type="caution">
    <text evidence="1">The sequence shown here is derived from an EMBL/GenBank/DDBJ whole genome shotgun (WGS) entry which is preliminary data.</text>
</comment>
<dbReference type="EMBL" id="LXQA010106629">
    <property type="protein sequence ID" value="MCI17692.1"/>
    <property type="molecule type" value="Genomic_DNA"/>
</dbReference>
<sequence>CPNPILSSMGCSVEYLSSLVLPPIAKGRVSQVPGYLSMGIRT</sequence>
<dbReference type="AlphaFoldDB" id="A0A392Q1C6"/>
<organism evidence="1 2">
    <name type="scientific">Trifolium medium</name>
    <dbReference type="NCBI Taxonomy" id="97028"/>
    <lineage>
        <taxon>Eukaryota</taxon>
        <taxon>Viridiplantae</taxon>
        <taxon>Streptophyta</taxon>
        <taxon>Embryophyta</taxon>
        <taxon>Tracheophyta</taxon>
        <taxon>Spermatophyta</taxon>
        <taxon>Magnoliopsida</taxon>
        <taxon>eudicotyledons</taxon>
        <taxon>Gunneridae</taxon>
        <taxon>Pentapetalae</taxon>
        <taxon>rosids</taxon>
        <taxon>fabids</taxon>
        <taxon>Fabales</taxon>
        <taxon>Fabaceae</taxon>
        <taxon>Papilionoideae</taxon>
        <taxon>50 kb inversion clade</taxon>
        <taxon>NPAAA clade</taxon>
        <taxon>Hologalegina</taxon>
        <taxon>IRL clade</taxon>
        <taxon>Trifolieae</taxon>
        <taxon>Trifolium</taxon>
    </lineage>
</organism>